<protein>
    <submittedName>
        <fullName evidence="2">Uncharacterized protein</fullName>
    </submittedName>
</protein>
<gene>
    <name evidence="2" type="ORF">HF909_05675</name>
</gene>
<evidence type="ECO:0000313" key="2">
    <source>
        <dbReference type="EMBL" id="QOK95965.1"/>
    </source>
</evidence>
<dbReference type="EMBL" id="CP051169">
    <property type="protein sequence ID" value="QOK95965.1"/>
    <property type="molecule type" value="Genomic_DNA"/>
</dbReference>
<evidence type="ECO:0000256" key="1">
    <source>
        <dbReference type="SAM" id="MobiDB-lite"/>
    </source>
</evidence>
<sequence length="88" mass="9984">MSDTDNDDCLITKRICYTCVGETYLSTEIKQSAEEGACAYCGETAPSLTIDDLAERIETAFEEHYIRTSDQPNSWQERILADKESDYD</sequence>
<evidence type="ECO:0000313" key="3">
    <source>
        <dbReference type="Proteomes" id="UP000593970"/>
    </source>
</evidence>
<accession>A0AA92K0A8</accession>
<dbReference type="Proteomes" id="UP000593970">
    <property type="component" value="Chromosome"/>
</dbReference>
<proteinExistence type="predicted"/>
<reference evidence="3" key="1">
    <citation type="submission" date="2020-04" db="EMBL/GenBank/DDBJ databases">
        <title>Ralstonia solanacearum UW576, UW763, UW773, and UW774.</title>
        <authorList>
            <person name="Steidl O."/>
            <person name="Truchon A."/>
            <person name="Allen C."/>
        </authorList>
    </citation>
    <scope>NUCLEOTIDE SEQUENCE [LARGE SCALE GENOMIC DNA]</scope>
    <source>
        <strain evidence="3">UW774</strain>
    </source>
</reference>
<organism evidence="2 3">
    <name type="scientific">Ralstonia solanacearum</name>
    <name type="common">Pseudomonas solanacearum</name>
    <dbReference type="NCBI Taxonomy" id="305"/>
    <lineage>
        <taxon>Bacteria</taxon>
        <taxon>Pseudomonadati</taxon>
        <taxon>Pseudomonadota</taxon>
        <taxon>Betaproteobacteria</taxon>
        <taxon>Burkholderiales</taxon>
        <taxon>Burkholderiaceae</taxon>
        <taxon>Ralstonia</taxon>
        <taxon>Ralstonia solanacearum species complex</taxon>
    </lineage>
</organism>
<dbReference type="AlphaFoldDB" id="A0AA92K0A8"/>
<name>A0AA92K0A8_RALSL</name>
<feature type="compositionally biased region" description="Basic and acidic residues" evidence="1">
    <location>
        <begin position="79"/>
        <end position="88"/>
    </location>
</feature>
<feature type="region of interest" description="Disordered" evidence="1">
    <location>
        <begin position="68"/>
        <end position="88"/>
    </location>
</feature>